<name>A0A401FRY5_9BACT</name>
<dbReference type="AlphaFoldDB" id="A0A401FRY5"/>
<dbReference type="PANTHER" id="PTHR43551:SF1">
    <property type="entry name" value="HETERODISULFIDE REDUCTASE"/>
    <property type="match status" value="1"/>
</dbReference>
<organism evidence="8 9">
    <name type="scientific">Desulfonema ishimotonii</name>
    <dbReference type="NCBI Taxonomy" id="45657"/>
    <lineage>
        <taxon>Bacteria</taxon>
        <taxon>Pseudomonadati</taxon>
        <taxon>Thermodesulfobacteriota</taxon>
        <taxon>Desulfobacteria</taxon>
        <taxon>Desulfobacterales</taxon>
        <taxon>Desulfococcaceae</taxon>
        <taxon>Desulfonema</taxon>
    </lineage>
</organism>
<keyword evidence="2" id="KW-0004">4Fe-4S</keyword>
<dbReference type="GO" id="GO:0046872">
    <property type="term" value="F:metal ion binding"/>
    <property type="evidence" value="ECO:0007669"/>
    <property type="project" value="UniProtKB-KW"/>
</dbReference>
<evidence type="ECO:0000256" key="5">
    <source>
        <dbReference type="ARBA" id="ARBA00023004"/>
    </source>
</evidence>
<dbReference type="InterPro" id="IPR017896">
    <property type="entry name" value="4Fe4S_Fe-S-bd"/>
</dbReference>
<evidence type="ECO:0000256" key="4">
    <source>
        <dbReference type="ARBA" id="ARBA00022982"/>
    </source>
</evidence>
<dbReference type="RefSeq" id="WP_231714386.1">
    <property type="nucleotide sequence ID" value="NZ_BEXT01000001.1"/>
</dbReference>
<gene>
    <name evidence="8" type="ORF">DENIS_0654</name>
</gene>
<dbReference type="Pfam" id="PF13183">
    <property type="entry name" value="Fer4_8"/>
    <property type="match status" value="1"/>
</dbReference>
<evidence type="ECO:0000313" key="9">
    <source>
        <dbReference type="Proteomes" id="UP000288096"/>
    </source>
</evidence>
<sequence length="131" mass="14986">MMDTVQSVNCGEIREMLDQKKNMEVFLSVCVGCGMCAESCFLYVNNNKDPSYMPSYKAVHSLGKLYRKKGQVSRQELEEMKELIWDKCVLCTRCYCPVGISIPNMISWARNICRSQGVSREYDKTEEAKSA</sequence>
<keyword evidence="4" id="KW-0249">Electron transport</keyword>
<keyword evidence="5" id="KW-0408">Iron</keyword>
<keyword evidence="1" id="KW-0813">Transport</keyword>
<reference evidence="9" key="1">
    <citation type="submission" date="2017-11" db="EMBL/GenBank/DDBJ databases">
        <authorList>
            <person name="Watanabe M."/>
            <person name="Kojima H."/>
        </authorList>
    </citation>
    <scope>NUCLEOTIDE SEQUENCE [LARGE SCALE GENOMIC DNA]</scope>
    <source>
        <strain evidence="9">Tokyo 01</strain>
    </source>
</reference>
<dbReference type="GO" id="GO:0051539">
    <property type="term" value="F:4 iron, 4 sulfur cluster binding"/>
    <property type="evidence" value="ECO:0007669"/>
    <property type="project" value="UniProtKB-KW"/>
</dbReference>
<evidence type="ECO:0000256" key="3">
    <source>
        <dbReference type="ARBA" id="ARBA00022723"/>
    </source>
</evidence>
<feature type="domain" description="4Fe-4S ferredoxin-type" evidence="7">
    <location>
        <begin position="21"/>
        <end position="50"/>
    </location>
</feature>
<keyword evidence="3" id="KW-0479">Metal-binding</keyword>
<dbReference type="Proteomes" id="UP000288096">
    <property type="component" value="Unassembled WGS sequence"/>
</dbReference>
<evidence type="ECO:0000256" key="1">
    <source>
        <dbReference type="ARBA" id="ARBA00022448"/>
    </source>
</evidence>
<dbReference type="SUPFAM" id="SSF46548">
    <property type="entry name" value="alpha-helical ferredoxin"/>
    <property type="match status" value="1"/>
</dbReference>
<evidence type="ECO:0000256" key="6">
    <source>
        <dbReference type="ARBA" id="ARBA00023014"/>
    </source>
</evidence>
<comment type="caution">
    <text evidence="8">The sequence shown here is derived from an EMBL/GenBank/DDBJ whole genome shotgun (WGS) entry which is preliminary data.</text>
</comment>
<evidence type="ECO:0000256" key="2">
    <source>
        <dbReference type="ARBA" id="ARBA00022485"/>
    </source>
</evidence>
<protein>
    <recommendedName>
        <fullName evidence="7">4Fe-4S ferredoxin-type domain-containing protein</fullName>
    </recommendedName>
</protein>
<reference evidence="9" key="2">
    <citation type="submission" date="2019-01" db="EMBL/GenBank/DDBJ databases">
        <title>Genome sequence of Desulfonema ishimotonii strain Tokyo 01.</title>
        <authorList>
            <person name="Fukui M."/>
        </authorList>
    </citation>
    <scope>NUCLEOTIDE SEQUENCE [LARGE SCALE GENOMIC DNA]</scope>
    <source>
        <strain evidence="9">Tokyo 01</strain>
    </source>
</reference>
<proteinExistence type="predicted"/>
<dbReference type="PANTHER" id="PTHR43551">
    <property type="entry name" value="FUMARATE REDUCTASE IRON-SULFUR SUBUNIT"/>
    <property type="match status" value="1"/>
</dbReference>
<dbReference type="EMBL" id="BEXT01000001">
    <property type="protein sequence ID" value="GBC59713.1"/>
    <property type="molecule type" value="Genomic_DNA"/>
</dbReference>
<dbReference type="InterPro" id="IPR009051">
    <property type="entry name" value="Helical_ferredxn"/>
</dbReference>
<evidence type="ECO:0000259" key="7">
    <source>
        <dbReference type="PROSITE" id="PS51379"/>
    </source>
</evidence>
<dbReference type="PROSITE" id="PS51379">
    <property type="entry name" value="4FE4S_FER_2"/>
    <property type="match status" value="1"/>
</dbReference>
<keyword evidence="6" id="KW-0411">Iron-sulfur</keyword>
<accession>A0A401FRY5</accession>
<evidence type="ECO:0000313" key="8">
    <source>
        <dbReference type="EMBL" id="GBC59713.1"/>
    </source>
</evidence>
<keyword evidence="9" id="KW-1185">Reference proteome</keyword>
<dbReference type="Gene3D" id="1.10.1060.10">
    <property type="entry name" value="Alpha-helical ferredoxin"/>
    <property type="match status" value="1"/>
</dbReference>